<feature type="binding site" evidence="9">
    <location>
        <position position="95"/>
    </location>
    <ligand>
        <name>Mg(2+)</name>
        <dbReference type="ChEBI" id="CHEBI:18420"/>
    </ligand>
</feature>
<feature type="binding site" evidence="9">
    <location>
        <position position="324"/>
    </location>
    <ligand>
        <name>Zn(2+)</name>
        <dbReference type="ChEBI" id="CHEBI:29105"/>
        <label>2</label>
    </ligand>
</feature>
<dbReference type="PRINTS" id="PR00113">
    <property type="entry name" value="ALKPHPHTASE"/>
</dbReference>
<keyword evidence="12" id="KW-0812">Transmembrane</keyword>
<dbReference type="CDD" id="cd16012">
    <property type="entry name" value="ALP"/>
    <property type="match status" value="1"/>
</dbReference>
<comment type="catalytic activity">
    <reaction evidence="11">
        <text>a phosphate monoester + H2O = an alcohol + phosphate</text>
        <dbReference type="Rhea" id="RHEA:15017"/>
        <dbReference type="ChEBI" id="CHEBI:15377"/>
        <dbReference type="ChEBI" id="CHEBI:30879"/>
        <dbReference type="ChEBI" id="CHEBI:43474"/>
        <dbReference type="ChEBI" id="CHEBI:67140"/>
        <dbReference type="EC" id="3.1.3.1"/>
    </reaction>
</comment>
<feature type="binding site" evidence="9">
    <location>
        <position position="193"/>
    </location>
    <ligand>
        <name>Mg(2+)</name>
        <dbReference type="ChEBI" id="CHEBI:18420"/>
    </ligand>
</feature>
<keyword evidence="5 11" id="KW-0378">Hydrolase</keyword>
<dbReference type="InterPro" id="IPR042085">
    <property type="entry name" value="Ap_crown"/>
</dbReference>
<dbReference type="SUPFAM" id="SSF53649">
    <property type="entry name" value="Alkaline phosphatase-like"/>
    <property type="match status" value="1"/>
</dbReference>
<evidence type="ECO:0000256" key="2">
    <source>
        <dbReference type="ARBA" id="ARBA00012647"/>
    </source>
</evidence>
<feature type="active site" description="Phosphoserine intermediate" evidence="8">
    <location>
        <position position="141"/>
    </location>
</feature>
<evidence type="ECO:0000256" key="6">
    <source>
        <dbReference type="ARBA" id="ARBA00022833"/>
    </source>
</evidence>
<comment type="cofactor">
    <cofactor evidence="9">
        <name>Mg(2+)</name>
        <dbReference type="ChEBI" id="CHEBI:18420"/>
    </cofactor>
    <text evidence="9">Binds 1 Mg(2+) ion.</text>
</comment>
<evidence type="ECO:0000256" key="5">
    <source>
        <dbReference type="ARBA" id="ARBA00022801"/>
    </source>
</evidence>
<evidence type="ECO:0000256" key="9">
    <source>
        <dbReference type="PIRSR" id="PIRSR601952-2"/>
    </source>
</evidence>
<proteinExistence type="inferred from homology"/>
<dbReference type="InterPro" id="IPR001952">
    <property type="entry name" value="Alkaline_phosphatase"/>
</dbReference>
<comment type="similarity">
    <text evidence="1 10">Belongs to the alkaline phosphatase family.</text>
</comment>
<comment type="cofactor">
    <cofactor evidence="9">
        <name>Zn(2+)</name>
        <dbReference type="ChEBI" id="CHEBI:29105"/>
    </cofactor>
    <text evidence="9">Binds 2 Zn(2+) ions.</text>
</comment>
<accession>A0A061S8G2</accession>
<evidence type="ECO:0000256" key="4">
    <source>
        <dbReference type="ARBA" id="ARBA00022723"/>
    </source>
</evidence>
<reference evidence="13" key="1">
    <citation type="submission" date="2014-05" db="EMBL/GenBank/DDBJ databases">
        <title>The transcriptome of the halophilic microalga Tetraselmis sp. GSL018 isolated from the Great Salt Lake, Utah.</title>
        <authorList>
            <person name="Jinkerson R.E."/>
            <person name="D'Adamo S."/>
            <person name="Posewitz M.C."/>
        </authorList>
    </citation>
    <scope>NUCLEOTIDE SEQUENCE</scope>
    <source>
        <strain evidence="13">GSL018</strain>
    </source>
</reference>
<dbReference type="PANTHER" id="PTHR11596">
    <property type="entry name" value="ALKALINE PHOSPHATASE"/>
    <property type="match status" value="1"/>
</dbReference>
<evidence type="ECO:0000256" key="1">
    <source>
        <dbReference type="ARBA" id="ARBA00005984"/>
    </source>
</evidence>
<dbReference type="SMART" id="SM00098">
    <property type="entry name" value="alkPPc"/>
    <property type="match status" value="1"/>
</dbReference>
<dbReference type="EC" id="3.1.3.1" evidence="2 11"/>
<evidence type="ECO:0000256" key="7">
    <source>
        <dbReference type="ARBA" id="ARBA00022842"/>
    </source>
</evidence>
<keyword evidence="4 9" id="KW-0479">Metal-binding</keyword>
<evidence type="ECO:0000256" key="10">
    <source>
        <dbReference type="RuleBase" id="RU003946"/>
    </source>
</evidence>
<feature type="binding site" evidence="9">
    <location>
        <position position="328"/>
    </location>
    <ligand>
        <name>Zn(2+)</name>
        <dbReference type="ChEBI" id="CHEBI:29105"/>
        <label>2</label>
    </ligand>
</feature>
<dbReference type="EMBL" id="GBEZ01006332">
    <property type="protein sequence ID" value="JAC79056.1"/>
    <property type="molecule type" value="Transcribed_RNA"/>
</dbReference>
<dbReference type="InterPro" id="IPR018299">
    <property type="entry name" value="Alkaline_phosphatase_AS"/>
</dbReference>
<feature type="binding site" evidence="9">
    <location>
        <position position="319"/>
    </location>
    <ligand>
        <name>Mg(2+)</name>
        <dbReference type="ChEBI" id="CHEBI:18420"/>
    </ligand>
</feature>
<keyword evidence="6 9" id="KW-0862">Zinc</keyword>
<name>A0A061S8G2_9CHLO</name>
<keyword evidence="12" id="KW-0472">Membrane</keyword>
<feature type="binding site" evidence="9">
    <location>
        <position position="191"/>
    </location>
    <ligand>
        <name>Mg(2+)</name>
        <dbReference type="ChEBI" id="CHEBI:18420"/>
    </ligand>
</feature>
<dbReference type="Pfam" id="PF00245">
    <property type="entry name" value="Alk_phosphatase"/>
    <property type="match status" value="1"/>
</dbReference>
<dbReference type="InterPro" id="IPR017850">
    <property type="entry name" value="Alkaline_phosphatase_core_sf"/>
</dbReference>
<dbReference type="AlphaFoldDB" id="A0A061S8G2"/>
<evidence type="ECO:0000313" key="13">
    <source>
        <dbReference type="EMBL" id="JAC79056.1"/>
    </source>
</evidence>
<evidence type="ECO:0000256" key="8">
    <source>
        <dbReference type="PIRSR" id="PIRSR601952-1"/>
    </source>
</evidence>
<evidence type="ECO:0000256" key="11">
    <source>
        <dbReference type="RuleBase" id="RU003947"/>
    </source>
</evidence>
<organism evidence="13">
    <name type="scientific">Tetraselmis sp. GSL018</name>
    <dbReference type="NCBI Taxonomy" id="582737"/>
    <lineage>
        <taxon>Eukaryota</taxon>
        <taxon>Viridiplantae</taxon>
        <taxon>Chlorophyta</taxon>
        <taxon>core chlorophytes</taxon>
        <taxon>Chlorodendrophyceae</taxon>
        <taxon>Chlorodendrales</taxon>
        <taxon>Chlorodendraceae</taxon>
        <taxon>Tetraselmis</taxon>
    </lineage>
</organism>
<keyword evidence="12" id="KW-1133">Transmembrane helix</keyword>
<feature type="binding site" evidence="9">
    <location>
        <position position="366"/>
    </location>
    <ligand>
        <name>Zn(2+)</name>
        <dbReference type="ChEBI" id="CHEBI:29105"/>
        <label>2</label>
    </ligand>
</feature>
<evidence type="ECO:0000256" key="3">
    <source>
        <dbReference type="ARBA" id="ARBA00022553"/>
    </source>
</evidence>
<evidence type="ECO:0000256" key="12">
    <source>
        <dbReference type="SAM" id="Phobius"/>
    </source>
</evidence>
<feature type="binding site" evidence="9">
    <location>
        <position position="95"/>
    </location>
    <ligand>
        <name>Zn(2+)</name>
        <dbReference type="ChEBI" id="CHEBI:29105"/>
        <label>2</label>
    </ligand>
</feature>
<feature type="transmembrane region" description="Helical" evidence="12">
    <location>
        <begin position="41"/>
        <end position="60"/>
    </location>
</feature>
<keyword evidence="3" id="KW-0597">Phosphoprotein</keyword>
<dbReference type="PANTHER" id="PTHR11596:SF5">
    <property type="entry name" value="ALKALINE PHOSPHATASE"/>
    <property type="match status" value="1"/>
</dbReference>
<dbReference type="PROSITE" id="PS00123">
    <property type="entry name" value="ALKALINE_PHOSPHATASE"/>
    <property type="match status" value="1"/>
</dbReference>
<dbReference type="Gene3D" id="1.10.1200.140">
    <property type="entry name" value="Alkaline phosphatase, crown domain"/>
    <property type="match status" value="1"/>
</dbReference>
<dbReference type="GO" id="GO:0046872">
    <property type="term" value="F:metal ion binding"/>
    <property type="evidence" value="ECO:0007669"/>
    <property type="project" value="UniProtKB-KW"/>
</dbReference>
<gene>
    <name evidence="13" type="primary">PHOA</name>
    <name evidence="13" type="ORF">TSPGSL018_13657</name>
</gene>
<keyword evidence="7 9" id="KW-0460">Magnesium</keyword>
<sequence length="531" mass="57560">MEIEYGGVEAPRSPLGIERANGRSLLLPEKGRARWKVSRRLLVQIFAAGIFVVLVVSLISCASRAQPVQRSIPSVCRDSPRKPHQIRNVVFMIPDGMGPYYVKLTKGAMKLLGHDDDSMTLDRIIHGSVRTGSLSPEVTDSAAAATAYATGARTFNQNVSVINGKLMPTVLEGAEGVGMWTGLVTTARITHATPAAFSAHVSDRNKENDIAEQQLEQGIELLMGGGRQHFLPKGESGSKREDDRDMEAYAREKGYNLIHTEEELHSAMIPALGLFSPSHMAFEMDRERLRTEQPSLAQMTRRALQLLAAAPDGFFLMVEGGRIDHAGHMNDPVAAVHEVLAYDEAVAEVLKFAAWDNSTLVISAADHETGGLFQGENEFPDYAALAGISSSMEALADEFHRAVRAVGKPDEEAAARKVLRMAGVPDANLTSEEVSSLIEVADEVGIEYLEGGLPLKLGEAISRVLHVNWTTSHHTDVDVSLGVFGGESLRIKNNIDNSELGDAVIEALRVDPWKGHSFTHGSSSEDDCNLA</sequence>
<dbReference type="Gene3D" id="3.40.720.10">
    <property type="entry name" value="Alkaline Phosphatase, subunit A"/>
    <property type="match status" value="1"/>
</dbReference>
<feature type="binding site" evidence="9">
    <location>
        <position position="367"/>
    </location>
    <ligand>
        <name>Zn(2+)</name>
        <dbReference type="ChEBI" id="CHEBI:29105"/>
        <label>2</label>
    </ligand>
</feature>
<protein>
    <recommendedName>
        <fullName evidence="2 11">Alkaline phosphatase</fullName>
        <ecNumber evidence="2 11">3.1.3.1</ecNumber>
    </recommendedName>
</protein>
<dbReference type="GO" id="GO:0004035">
    <property type="term" value="F:alkaline phosphatase activity"/>
    <property type="evidence" value="ECO:0007669"/>
    <property type="project" value="UniProtKB-EC"/>
</dbReference>